<comment type="caution">
    <text evidence="1">The sequence shown here is derived from an EMBL/GenBank/DDBJ whole genome shotgun (WGS) entry which is preliminary data.</text>
</comment>
<accession>A0A3M7RUA6</accession>
<dbReference type="EMBL" id="REGN01002617">
    <property type="protein sequence ID" value="RNA27010.1"/>
    <property type="molecule type" value="Genomic_DNA"/>
</dbReference>
<organism evidence="1 2">
    <name type="scientific">Brachionus plicatilis</name>
    <name type="common">Marine rotifer</name>
    <name type="synonym">Brachionus muelleri</name>
    <dbReference type="NCBI Taxonomy" id="10195"/>
    <lineage>
        <taxon>Eukaryota</taxon>
        <taxon>Metazoa</taxon>
        <taxon>Spiralia</taxon>
        <taxon>Gnathifera</taxon>
        <taxon>Rotifera</taxon>
        <taxon>Eurotatoria</taxon>
        <taxon>Monogononta</taxon>
        <taxon>Pseudotrocha</taxon>
        <taxon>Ploima</taxon>
        <taxon>Brachionidae</taxon>
        <taxon>Brachionus</taxon>
    </lineage>
</organism>
<protein>
    <submittedName>
        <fullName evidence="1">Uncharacterized protein</fullName>
    </submittedName>
</protein>
<keyword evidence="2" id="KW-1185">Reference proteome</keyword>
<name>A0A3M7RUA6_BRAPC</name>
<proteinExistence type="predicted"/>
<gene>
    <name evidence="1" type="ORF">BpHYR1_047360</name>
</gene>
<evidence type="ECO:0000313" key="1">
    <source>
        <dbReference type="EMBL" id="RNA27010.1"/>
    </source>
</evidence>
<sequence length="87" mass="10021">MIFLPFKLKLKHSVNATCCNIQSCISCLQIMCKISAKFIGLKQIEINFLLNLLSKKGVTKQHSRIYVYNIMAFVFALKFGSRKNNYI</sequence>
<dbReference type="AlphaFoldDB" id="A0A3M7RUA6"/>
<dbReference type="Proteomes" id="UP000276133">
    <property type="component" value="Unassembled WGS sequence"/>
</dbReference>
<reference evidence="1 2" key="1">
    <citation type="journal article" date="2018" name="Sci. Rep.">
        <title>Genomic signatures of local adaptation to the degree of environmental predictability in rotifers.</title>
        <authorList>
            <person name="Franch-Gras L."/>
            <person name="Hahn C."/>
            <person name="Garcia-Roger E.M."/>
            <person name="Carmona M.J."/>
            <person name="Serra M."/>
            <person name="Gomez A."/>
        </authorList>
    </citation>
    <scope>NUCLEOTIDE SEQUENCE [LARGE SCALE GENOMIC DNA]</scope>
    <source>
        <strain evidence="1">HYR1</strain>
    </source>
</reference>
<evidence type="ECO:0000313" key="2">
    <source>
        <dbReference type="Proteomes" id="UP000276133"/>
    </source>
</evidence>